<reference evidence="1 2" key="1">
    <citation type="submission" date="2019-09" db="EMBL/GenBank/DDBJ databases">
        <authorList>
            <person name="Depoorter E."/>
        </authorList>
    </citation>
    <scope>NUCLEOTIDE SEQUENCE [LARGE SCALE GENOMIC DNA]</scope>
    <source>
        <strain evidence="1">LMG 30113</strain>
    </source>
</reference>
<accession>A0A6J5F495</accession>
<gene>
    <name evidence="1" type="ORF">BPA30113_05561</name>
</gene>
<name>A0A6J5F495_9BURK</name>
<dbReference type="Proteomes" id="UP000494330">
    <property type="component" value="Unassembled WGS sequence"/>
</dbReference>
<protein>
    <submittedName>
        <fullName evidence="1">Uncharacterized protein</fullName>
    </submittedName>
</protein>
<keyword evidence="2" id="KW-1185">Reference proteome</keyword>
<organism evidence="1 2">
    <name type="scientific">Burkholderia paludis</name>
    <dbReference type="NCBI Taxonomy" id="1506587"/>
    <lineage>
        <taxon>Bacteria</taxon>
        <taxon>Pseudomonadati</taxon>
        <taxon>Pseudomonadota</taxon>
        <taxon>Betaproteobacteria</taxon>
        <taxon>Burkholderiales</taxon>
        <taxon>Burkholderiaceae</taxon>
        <taxon>Burkholderia</taxon>
        <taxon>Burkholderia cepacia complex</taxon>
    </lineage>
</organism>
<proteinExistence type="predicted"/>
<evidence type="ECO:0000313" key="2">
    <source>
        <dbReference type="Proteomes" id="UP000494330"/>
    </source>
</evidence>
<dbReference type="AlphaFoldDB" id="A0A6J5F495"/>
<evidence type="ECO:0000313" key="1">
    <source>
        <dbReference type="EMBL" id="VWC17746.1"/>
    </source>
</evidence>
<sequence length="52" mass="5715">MTLRTQRPFASRLFLIAKKNSFMGLSDALPAHRGGAGGVTFIATTYKNTDRQ</sequence>
<dbReference type="EMBL" id="CABVQD010000025">
    <property type="protein sequence ID" value="VWC17746.1"/>
    <property type="molecule type" value="Genomic_DNA"/>
</dbReference>